<dbReference type="Pfam" id="PF00271">
    <property type="entry name" value="Helicase_C"/>
    <property type="match status" value="1"/>
</dbReference>
<feature type="domain" description="Helicase ATP-binding" evidence="15">
    <location>
        <begin position="665"/>
        <end position="860"/>
    </location>
</feature>
<dbReference type="GO" id="GO:0071013">
    <property type="term" value="C:catalytic step 2 spliceosome"/>
    <property type="evidence" value="ECO:0000318"/>
    <property type="project" value="GO_Central"/>
</dbReference>
<keyword evidence="5" id="KW-0378">Hydrolase</keyword>
<sequence length="1047" mass="122520">MGREGFDDRFAPEDGEIPHNGALNGLRGLAQYDDAPEDGEIAEDLPPPPPPPPRRRDKSSERHSDKNGARDVEKERGRSRDSRRSTSPGDRAEKERKEHRDNDRDRERKEKSLDLGRKRDGDRYREKDSTKERERDRERDRDREKTRDGDKVRDREKDRHKDRDRERDRGKERDREKDREREKAREKRSEASKEPRERERDRERRRETSEKPRDRDDREKEKERRREASEKPRDREDRERRREDSEKPRERERERRKDEDGDRRKDRRSRSPSRDRREKRGRDSEAEDQDRKKVKMEIEEMKDVKLEEVGKGAAVKEEDMIDEKDDKKDVKKVEPLSLEDLLKKRQQEAAELAKPKFLTKKQREELAMKRREEEAALQRQKVEEQRKALFGPPAAVAGGKDAQSDRDRDRDRDRERDREREKERERERDRERDRERERDRDRRDRDRDRDRGRGDDRMTAEERDRERKERNAQKEKEKELEAIKEQYLGLAKKKKRVIRPSDKFKFAFDWEAGEDTSRDLNPIYNNPHEAQLLFGRGLKAGIDVRVQKKAAAQQEKELFAQRRKETGEVQTEEERASDARKARAADEYNSSFDMRVDAHWTQKKLSQMTERDWRIFREDFNISFKGSNIPKPMRNWDESGLTKEVLQAVEKAGYTKPSPIQMAAIPLGLQQRDVIGIAETGSGKTAAFVLPMLVYISKLPPLTEENEALGPYALIMAPTRELAQQIEEETVKFASFMDFRVTSIVGGQSIEEQGFKLRQGCEIVIATPGRMLDCLERRYAVLQQCHYIVLDEADRMIDMGFEPQVAAVLDLMPSSNLKPENEDEELEGDKLYRTTYMFSATMPPAVERLARKYLRQPVVVTIGHAGKTTDLITQTVMMVKGENEKKDKLKRLLEDLGERQAIIFVNQKKSADGLARQLERDGFKVTSLHGGKIQDQREVSLEGFRQKKFTILVATDVAGRGIDIPDVAAVVNYDMPTTIDQYTHRIGRTGRAGKKGVATSFLTNQDTDLFYDLKQMLVNSNSTVPPELARHEAAKFKPGTIRDRAPG</sequence>
<evidence type="ECO:0000259" key="17">
    <source>
        <dbReference type="PROSITE" id="PS51195"/>
    </source>
</evidence>
<dbReference type="PROSITE" id="PS51194">
    <property type="entry name" value="HELICASE_CTER"/>
    <property type="match status" value="1"/>
</dbReference>
<dbReference type="FunFam" id="3.40.50.300:FF:000322">
    <property type="entry name" value="probable ATP-dependent RNA helicase DDX23"/>
    <property type="match status" value="1"/>
</dbReference>
<feature type="compositionally biased region" description="Basic and acidic residues" evidence="14">
    <location>
        <begin position="402"/>
        <end position="481"/>
    </location>
</feature>
<dbReference type="EMBL" id="DF236986">
    <property type="protein sequence ID" value="GAQ79749.1"/>
    <property type="molecule type" value="Genomic_DNA"/>
</dbReference>
<feature type="compositionally biased region" description="Basic and acidic residues" evidence="14">
    <location>
        <begin position="272"/>
        <end position="354"/>
    </location>
</feature>
<evidence type="ECO:0000256" key="9">
    <source>
        <dbReference type="ARBA" id="ARBA00023242"/>
    </source>
</evidence>
<dbReference type="SUPFAM" id="SSF52540">
    <property type="entry name" value="P-loop containing nucleoside triphosphate hydrolases"/>
    <property type="match status" value="1"/>
</dbReference>
<evidence type="ECO:0000256" key="1">
    <source>
        <dbReference type="ARBA" id="ARBA00004123"/>
    </source>
</evidence>
<dbReference type="OrthoDB" id="196131at2759"/>
<dbReference type="CDD" id="cd18787">
    <property type="entry name" value="SF2_C_DEAD"/>
    <property type="match status" value="1"/>
</dbReference>
<dbReference type="InterPro" id="IPR011545">
    <property type="entry name" value="DEAD/DEAH_box_helicase_dom"/>
</dbReference>
<evidence type="ECO:0000259" key="15">
    <source>
        <dbReference type="PROSITE" id="PS51192"/>
    </source>
</evidence>
<dbReference type="Pfam" id="PF00270">
    <property type="entry name" value="DEAD"/>
    <property type="match status" value="1"/>
</dbReference>
<evidence type="ECO:0000256" key="6">
    <source>
        <dbReference type="ARBA" id="ARBA00022806"/>
    </source>
</evidence>
<dbReference type="Gene3D" id="3.40.50.300">
    <property type="entry name" value="P-loop containing nucleotide triphosphate hydrolases"/>
    <property type="match status" value="2"/>
</dbReference>
<dbReference type="SMART" id="SM00487">
    <property type="entry name" value="DEXDc"/>
    <property type="match status" value="1"/>
</dbReference>
<dbReference type="InterPro" id="IPR027417">
    <property type="entry name" value="P-loop_NTPase"/>
</dbReference>
<dbReference type="GO" id="GO:0016787">
    <property type="term" value="F:hydrolase activity"/>
    <property type="evidence" value="ECO:0007669"/>
    <property type="project" value="UniProtKB-KW"/>
</dbReference>
<dbReference type="InterPro" id="IPR014014">
    <property type="entry name" value="RNA_helicase_DEAD_Q_motif"/>
</dbReference>
<dbReference type="PANTHER" id="PTHR47958">
    <property type="entry name" value="ATP-DEPENDENT RNA HELICASE DBP3"/>
    <property type="match status" value="1"/>
</dbReference>
<dbReference type="GO" id="GO:0005524">
    <property type="term" value="F:ATP binding"/>
    <property type="evidence" value="ECO:0007669"/>
    <property type="project" value="UniProtKB-KW"/>
</dbReference>
<dbReference type="SMART" id="SM00490">
    <property type="entry name" value="HELICc"/>
    <property type="match status" value="1"/>
</dbReference>
<keyword evidence="8" id="KW-0508">mRNA splicing</keyword>
<dbReference type="GO" id="GO:0000398">
    <property type="term" value="P:mRNA splicing, via spliceosome"/>
    <property type="evidence" value="ECO:0000318"/>
    <property type="project" value="GO_Central"/>
</dbReference>
<evidence type="ECO:0000256" key="4">
    <source>
        <dbReference type="ARBA" id="ARBA00022741"/>
    </source>
</evidence>
<evidence type="ECO:0000256" key="7">
    <source>
        <dbReference type="ARBA" id="ARBA00022840"/>
    </source>
</evidence>
<comment type="catalytic activity">
    <reaction evidence="11">
        <text>ATP + H2O = ADP + phosphate + H(+)</text>
        <dbReference type="Rhea" id="RHEA:13065"/>
        <dbReference type="ChEBI" id="CHEBI:15377"/>
        <dbReference type="ChEBI" id="CHEBI:15378"/>
        <dbReference type="ChEBI" id="CHEBI:30616"/>
        <dbReference type="ChEBI" id="CHEBI:43474"/>
        <dbReference type="ChEBI" id="CHEBI:456216"/>
        <dbReference type="EC" id="3.6.4.13"/>
    </reaction>
</comment>
<feature type="domain" description="Helicase C-terminal" evidence="16">
    <location>
        <begin position="888"/>
        <end position="1032"/>
    </location>
</feature>
<feature type="short sequence motif" description="Q motif" evidence="13">
    <location>
        <begin position="634"/>
        <end position="662"/>
    </location>
</feature>
<feature type="compositionally biased region" description="Basic and acidic residues" evidence="14">
    <location>
        <begin position="58"/>
        <end position="264"/>
    </location>
</feature>
<dbReference type="InterPro" id="IPR014001">
    <property type="entry name" value="Helicase_ATP-bd"/>
</dbReference>
<accession>A0A1Y1HRG0</accession>
<dbReference type="AlphaFoldDB" id="A0A1Y1HRG0"/>
<protein>
    <recommendedName>
        <fullName evidence="12">DEAD-box ATP-dependent RNA helicase 21</fullName>
        <ecNumber evidence="2">3.6.4.13</ecNumber>
    </recommendedName>
</protein>
<keyword evidence="6 18" id="KW-0347">Helicase</keyword>
<evidence type="ECO:0000313" key="19">
    <source>
        <dbReference type="Proteomes" id="UP000054558"/>
    </source>
</evidence>
<evidence type="ECO:0000259" key="16">
    <source>
        <dbReference type="PROSITE" id="PS51194"/>
    </source>
</evidence>
<dbReference type="GO" id="GO:0003729">
    <property type="term" value="F:mRNA binding"/>
    <property type="evidence" value="ECO:0000318"/>
    <property type="project" value="GO_Central"/>
</dbReference>
<feature type="domain" description="DEAD-box RNA helicase Q" evidence="17">
    <location>
        <begin position="634"/>
        <end position="662"/>
    </location>
</feature>
<keyword evidence="19" id="KW-1185">Reference proteome</keyword>
<evidence type="ECO:0000256" key="12">
    <source>
        <dbReference type="ARBA" id="ARBA00068856"/>
    </source>
</evidence>
<proteinExistence type="inferred from homology"/>
<evidence type="ECO:0000256" key="8">
    <source>
        <dbReference type="ARBA" id="ARBA00023187"/>
    </source>
</evidence>
<dbReference type="InterPro" id="IPR057479">
    <property type="entry name" value="PRP28/DDX23-like_helical"/>
</dbReference>
<keyword evidence="3" id="KW-0507">mRNA processing</keyword>
<evidence type="ECO:0000313" key="18">
    <source>
        <dbReference type="EMBL" id="GAQ79749.1"/>
    </source>
</evidence>
<dbReference type="InterPro" id="IPR001650">
    <property type="entry name" value="Helicase_C-like"/>
</dbReference>
<keyword evidence="9" id="KW-0539">Nucleus</keyword>
<dbReference type="EC" id="3.6.4.13" evidence="2"/>
<evidence type="ECO:0000256" key="2">
    <source>
        <dbReference type="ARBA" id="ARBA00012552"/>
    </source>
</evidence>
<dbReference type="GO" id="GO:0003724">
    <property type="term" value="F:RNA helicase activity"/>
    <property type="evidence" value="ECO:0007669"/>
    <property type="project" value="UniProtKB-EC"/>
</dbReference>
<dbReference type="PROSITE" id="PS00039">
    <property type="entry name" value="DEAD_ATP_HELICASE"/>
    <property type="match status" value="1"/>
</dbReference>
<reference evidence="18 19" key="1">
    <citation type="journal article" date="2014" name="Nat. Commun.">
        <title>Klebsormidium flaccidum genome reveals primary factors for plant terrestrial adaptation.</title>
        <authorList>
            <person name="Hori K."/>
            <person name="Maruyama F."/>
            <person name="Fujisawa T."/>
            <person name="Togashi T."/>
            <person name="Yamamoto N."/>
            <person name="Seo M."/>
            <person name="Sato S."/>
            <person name="Yamada T."/>
            <person name="Mori H."/>
            <person name="Tajima N."/>
            <person name="Moriyama T."/>
            <person name="Ikeuchi M."/>
            <person name="Watanabe M."/>
            <person name="Wada H."/>
            <person name="Kobayashi K."/>
            <person name="Saito M."/>
            <person name="Masuda T."/>
            <person name="Sasaki-Sekimoto Y."/>
            <person name="Mashiguchi K."/>
            <person name="Awai K."/>
            <person name="Shimojima M."/>
            <person name="Masuda S."/>
            <person name="Iwai M."/>
            <person name="Nobusawa T."/>
            <person name="Narise T."/>
            <person name="Kondo S."/>
            <person name="Saito H."/>
            <person name="Sato R."/>
            <person name="Murakawa M."/>
            <person name="Ihara Y."/>
            <person name="Oshima-Yamada Y."/>
            <person name="Ohtaka K."/>
            <person name="Satoh M."/>
            <person name="Sonobe K."/>
            <person name="Ishii M."/>
            <person name="Ohtani R."/>
            <person name="Kanamori-Sato M."/>
            <person name="Honoki R."/>
            <person name="Miyazaki D."/>
            <person name="Mochizuki H."/>
            <person name="Umetsu J."/>
            <person name="Higashi K."/>
            <person name="Shibata D."/>
            <person name="Kamiya Y."/>
            <person name="Sato N."/>
            <person name="Nakamura Y."/>
            <person name="Tabata S."/>
            <person name="Ida S."/>
            <person name="Kurokawa K."/>
            <person name="Ohta H."/>
        </authorList>
    </citation>
    <scope>NUCLEOTIDE SEQUENCE [LARGE SCALE GENOMIC DNA]</scope>
    <source>
        <strain evidence="18 19">NIES-2285</strain>
    </source>
</reference>
<feature type="compositionally biased region" description="Basic and acidic residues" evidence="14">
    <location>
        <begin position="361"/>
        <end position="387"/>
    </location>
</feature>
<dbReference type="Proteomes" id="UP000054558">
    <property type="component" value="Unassembled WGS sequence"/>
</dbReference>
<dbReference type="Pfam" id="PF25430">
    <property type="entry name" value="DDX23"/>
    <property type="match status" value="1"/>
</dbReference>
<dbReference type="PROSITE" id="PS51192">
    <property type="entry name" value="HELICASE_ATP_BIND_1"/>
    <property type="match status" value="1"/>
</dbReference>
<organism evidence="18 19">
    <name type="scientific">Klebsormidium nitens</name>
    <name type="common">Green alga</name>
    <name type="synonym">Ulothrix nitens</name>
    <dbReference type="NCBI Taxonomy" id="105231"/>
    <lineage>
        <taxon>Eukaryota</taxon>
        <taxon>Viridiplantae</taxon>
        <taxon>Streptophyta</taxon>
        <taxon>Klebsormidiophyceae</taxon>
        <taxon>Klebsormidiales</taxon>
        <taxon>Klebsormidiaceae</taxon>
        <taxon>Klebsormidium</taxon>
    </lineage>
</organism>
<dbReference type="CDD" id="cd17945">
    <property type="entry name" value="DEADc_DDX23"/>
    <property type="match status" value="1"/>
</dbReference>
<dbReference type="FunFam" id="3.40.50.300:FF:000008">
    <property type="entry name" value="ATP-dependent RNA helicase RhlB"/>
    <property type="match status" value="1"/>
</dbReference>
<dbReference type="InterPro" id="IPR000629">
    <property type="entry name" value="RNA-helicase_DEAD-box_CS"/>
</dbReference>
<feature type="region of interest" description="Disordered" evidence="14">
    <location>
        <begin position="1"/>
        <end position="481"/>
    </location>
</feature>
<evidence type="ECO:0000256" key="14">
    <source>
        <dbReference type="SAM" id="MobiDB-lite"/>
    </source>
</evidence>
<keyword evidence="4" id="KW-0547">Nucleotide-binding</keyword>
<comment type="subcellular location">
    <subcellularLocation>
        <location evidence="1">Nucleus</location>
    </subcellularLocation>
</comment>
<feature type="compositionally biased region" description="Acidic residues" evidence="14">
    <location>
        <begin position="34"/>
        <end position="43"/>
    </location>
</feature>
<evidence type="ECO:0000256" key="3">
    <source>
        <dbReference type="ARBA" id="ARBA00022664"/>
    </source>
</evidence>
<evidence type="ECO:0000256" key="5">
    <source>
        <dbReference type="ARBA" id="ARBA00022801"/>
    </source>
</evidence>
<evidence type="ECO:0000256" key="13">
    <source>
        <dbReference type="PROSITE-ProRule" id="PRU00552"/>
    </source>
</evidence>
<dbReference type="OMA" id="ARDIKHM"/>
<evidence type="ECO:0000256" key="11">
    <source>
        <dbReference type="ARBA" id="ARBA00047984"/>
    </source>
</evidence>
<keyword evidence="7" id="KW-0067">ATP-binding</keyword>
<feature type="region of interest" description="Disordered" evidence="14">
    <location>
        <begin position="559"/>
        <end position="584"/>
    </location>
</feature>
<dbReference type="PROSITE" id="PS51195">
    <property type="entry name" value="Q_MOTIF"/>
    <property type="match status" value="1"/>
</dbReference>
<gene>
    <name evidence="18" type="ORF">KFL_000370230</name>
</gene>
<name>A0A1Y1HRG0_KLENI</name>
<feature type="compositionally biased region" description="Basic and acidic residues" evidence="14">
    <location>
        <begin position="1"/>
        <end position="12"/>
    </location>
</feature>
<evidence type="ECO:0000256" key="10">
    <source>
        <dbReference type="ARBA" id="ARBA00037954"/>
    </source>
</evidence>
<comment type="similarity">
    <text evidence="10">Belongs to the DEAD box helicase family. DDX23/PRP28 subfamily.</text>
</comment>
<dbReference type="STRING" id="105231.A0A1Y1HRG0"/>